<feature type="region of interest" description="Disordered" evidence="1">
    <location>
        <begin position="1156"/>
        <end position="1205"/>
    </location>
</feature>
<feature type="compositionally biased region" description="Low complexity" evidence="1">
    <location>
        <begin position="1265"/>
        <end position="1283"/>
    </location>
</feature>
<feature type="region of interest" description="Disordered" evidence="1">
    <location>
        <begin position="935"/>
        <end position="982"/>
    </location>
</feature>
<protein>
    <submittedName>
        <fullName evidence="2">Uncharacterized protein</fullName>
    </submittedName>
</protein>
<feature type="region of interest" description="Disordered" evidence="1">
    <location>
        <begin position="904"/>
        <end position="923"/>
    </location>
</feature>
<feature type="compositionally biased region" description="Polar residues" evidence="1">
    <location>
        <begin position="123"/>
        <end position="136"/>
    </location>
</feature>
<feature type="compositionally biased region" description="Polar residues" evidence="1">
    <location>
        <begin position="1183"/>
        <end position="1203"/>
    </location>
</feature>
<keyword evidence="3" id="KW-1185">Reference proteome</keyword>
<comment type="caution">
    <text evidence="2">The sequence shown here is derived from an EMBL/GenBank/DDBJ whole genome shotgun (WGS) entry which is preliminary data.</text>
</comment>
<dbReference type="EMBL" id="JARBDR010000793">
    <property type="protein sequence ID" value="KAJ8307167.1"/>
    <property type="molecule type" value="Genomic_DNA"/>
</dbReference>
<feature type="compositionally biased region" description="Polar residues" evidence="1">
    <location>
        <begin position="851"/>
        <end position="861"/>
    </location>
</feature>
<evidence type="ECO:0000256" key="1">
    <source>
        <dbReference type="SAM" id="MobiDB-lite"/>
    </source>
</evidence>
<feature type="compositionally biased region" description="Polar residues" evidence="1">
    <location>
        <begin position="935"/>
        <end position="947"/>
    </location>
</feature>
<feature type="compositionally biased region" description="Basic and acidic residues" evidence="1">
    <location>
        <begin position="1296"/>
        <end position="1305"/>
    </location>
</feature>
<feature type="compositionally biased region" description="Polar residues" evidence="1">
    <location>
        <begin position="585"/>
        <end position="594"/>
    </location>
</feature>
<feature type="compositionally biased region" description="Basic and acidic residues" evidence="1">
    <location>
        <begin position="1026"/>
        <end position="1040"/>
    </location>
</feature>
<feature type="compositionally biased region" description="Polar residues" evidence="1">
    <location>
        <begin position="1156"/>
        <end position="1175"/>
    </location>
</feature>
<gene>
    <name evidence="2" type="ORF">KUTeg_015251</name>
</gene>
<feature type="compositionally biased region" description="Low complexity" evidence="1">
    <location>
        <begin position="595"/>
        <end position="610"/>
    </location>
</feature>
<name>A0ABQ9EUA9_TEGGR</name>
<feature type="compositionally biased region" description="Polar residues" evidence="1">
    <location>
        <begin position="1221"/>
        <end position="1253"/>
    </location>
</feature>
<feature type="compositionally biased region" description="Basic and acidic residues" evidence="1">
    <location>
        <begin position="776"/>
        <end position="817"/>
    </location>
</feature>
<organism evidence="2 3">
    <name type="scientific">Tegillarca granosa</name>
    <name type="common">Malaysian cockle</name>
    <name type="synonym">Anadara granosa</name>
    <dbReference type="NCBI Taxonomy" id="220873"/>
    <lineage>
        <taxon>Eukaryota</taxon>
        <taxon>Metazoa</taxon>
        <taxon>Spiralia</taxon>
        <taxon>Lophotrochozoa</taxon>
        <taxon>Mollusca</taxon>
        <taxon>Bivalvia</taxon>
        <taxon>Autobranchia</taxon>
        <taxon>Pteriomorphia</taxon>
        <taxon>Arcoida</taxon>
        <taxon>Arcoidea</taxon>
        <taxon>Arcidae</taxon>
        <taxon>Tegillarca</taxon>
    </lineage>
</organism>
<proteinExistence type="predicted"/>
<evidence type="ECO:0000313" key="2">
    <source>
        <dbReference type="EMBL" id="KAJ8307167.1"/>
    </source>
</evidence>
<feature type="compositionally biased region" description="Basic and acidic residues" evidence="1">
    <location>
        <begin position="948"/>
        <end position="970"/>
    </location>
</feature>
<dbReference type="Proteomes" id="UP001217089">
    <property type="component" value="Unassembled WGS sequence"/>
</dbReference>
<feature type="compositionally biased region" description="Basic and acidic residues" evidence="1">
    <location>
        <begin position="99"/>
        <end position="122"/>
    </location>
</feature>
<sequence length="1305" mass="143901">MIEDYMKKYSLEELIFGPGMPLTERSEVQKLAKKMDLKHEMRQQEGNAYLVLSKKMTPQEMATCLHQNGGISGKYSLVPVTQLPKSSSIEQEKRKYKRPGYDKLLEEVEDAKKPRRSSDENTRTQNNDSSINTTSTKRGKSGTRFSDSKPYSHDQTVTTNPILYSSASNTTTISTGHVTVSKAVIPPPGVAIPVLSTQPNYQALSTQPVVAVPHLVSQASSAILLYHSSGTPVSQVQRYTTPASTAVQVHASPNAVATTQPAVSSSFVFGLNQAPGIQPLVHQSVQNTPIVQQQVANSIPLGNTPTLNNQGIYVKGVQPVVQQPVSQVVQPVIRQLVPQPVPQPVPPVQNPQASTVPVHSTGVKYQSMPPIASSLPLQQTRPQVPASISQYPPQVVQQPTVQTNLATESQKLLMIQQEALEKMRAQTTQQIGNNMVPQPTQHLNQPVLNRMPPPVTMPIQPTANQMPIVVPVSNQTANRPVAPNFSVPPPNFRFPPPAVTSVVHSSVSSSTVGQTQSQISAELKTHTNPFVNISNQKKSSSTAVTSSIQINLLYKSGKNSKAPSKNQTLSSKSKATEQQKRRQAVLTTIDTSKNVSVDKSSSRPSSSNVSQTYSSAVNETTSKVLSSTTTTVAQEEIPKSNVQQLVEKALKVFGGTAELESALNTIKGISQEQNKTSVSGSMGGGILDSILKQRVKETKPTPEKNTATLILSSQPGAKSTIIKPAETKQTQSRNNDNKTPGANTEENKRNEQPLKTNEKYKRSILGVSGMLSHMRKQQEKEHKSAYEKFKETVVKPSEKEDKTSDDEPKDTQTRKPYDIQPSSGIGVKGILKQPGRVDNSVTDSQFKHYQRQTPNLRSYRQTNRDSPPENETSPRVEVFPRGKGVNELKVENNQAKPVLKSILKNKTASDIKEQKSEDYTDLNRKNDLYYSQFGFSKQDSSKSNLGRTQERIFGDSDKHDKDYQQSESEKNTPFWLHKSQGSNIESEYGRHTEPEIYHTKQSFESSTSFMKQKNEDNSRLSSYRNQFRDSTETYDREESSFKKASVIPGLDYVHSPSSDVDGEHLGGYESRPKPLMNVSNHSKPSGAHLGSSTMEKKPNEERFNAYDLDSLLGNKNKQNVHTGIPYTGNYTESSSEQFGQQTSLNSQKLSDTLKSIRDNYNQPNDGYYGNESNMNRPYHLSSDRQSSCYNPSFTVPSSRQDNSLGALPSLKQQFPFGFGVTNKSPSLQQNQSGFGSIGTSSSRFPGFQGNTMGIPSGIGREYGLPRFSSRQPTPSSSVSSTPSYMMDSLDNFTAESRAERKEKRF</sequence>
<feature type="compositionally biased region" description="Polar residues" evidence="1">
    <location>
        <begin position="1001"/>
        <end position="1011"/>
    </location>
</feature>
<reference evidence="2 3" key="1">
    <citation type="submission" date="2022-12" db="EMBL/GenBank/DDBJ databases">
        <title>Chromosome-level genome of Tegillarca granosa.</title>
        <authorList>
            <person name="Kim J."/>
        </authorList>
    </citation>
    <scope>NUCLEOTIDE SEQUENCE [LARGE SCALE GENOMIC DNA]</scope>
    <source>
        <strain evidence="2">Teg-2019</strain>
        <tissue evidence="2">Adductor muscle</tissue>
    </source>
</reference>
<feature type="region of interest" description="Disordered" evidence="1">
    <location>
        <begin position="697"/>
        <end position="883"/>
    </location>
</feature>
<accession>A0ABQ9EUA9</accession>
<feature type="region of interest" description="Disordered" evidence="1">
    <location>
        <begin position="85"/>
        <end position="156"/>
    </location>
</feature>
<feature type="compositionally biased region" description="Polar residues" evidence="1">
    <location>
        <begin position="703"/>
        <end position="717"/>
    </location>
</feature>
<feature type="compositionally biased region" description="Polar residues" evidence="1">
    <location>
        <begin position="557"/>
        <end position="573"/>
    </location>
</feature>
<feature type="region of interest" description="Disordered" evidence="1">
    <location>
        <begin position="1001"/>
        <end position="1040"/>
    </location>
</feature>
<feature type="region of interest" description="Disordered" evidence="1">
    <location>
        <begin position="557"/>
        <end position="622"/>
    </location>
</feature>
<feature type="compositionally biased region" description="Basic and acidic residues" evidence="1">
    <location>
        <begin position="862"/>
        <end position="883"/>
    </location>
</feature>
<evidence type="ECO:0000313" key="3">
    <source>
        <dbReference type="Proteomes" id="UP001217089"/>
    </source>
</evidence>
<feature type="region of interest" description="Disordered" evidence="1">
    <location>
        <begin position="1221"/>
        <end position="1305"/>
    </location>
</feature>
<feature type="compositionally biased region" description="Basic and acidic residues" evidence="1">
    <location>
        <begin position="907"/>
        <end position="923"/>
    </location>
</feature>
<feature type="compositionally biased region" description="Polar residues" evidence="1">
    <location>
        <begin position="727"/>
        <end position="744"/>
    </location>
</feature>
<feature type="compositionally biased region" description="Basic and acidic residues" evidence="1">
    <location>
        <begin position="745"/>
        <end position="761"/>
    </location>
</feature>